<dbReference type="InterPro" id="IPR049492">
    <property type="entry name" value="BD-FAE-like_dom"/>
</dbReference>
<keyword evidence="1" id="KW-0378">Hydrolase</keyword>
<dbReference type="Proteomes" id="UP000324252">
    <property type="component" value="Unassembled WGS sequence"/>
</dbReference>
<dbReference type="InterPro" id="IPR029058">
    <property type="entry name" value="AB_hydrolase_fold"/>
</dbReference>
<evidence type="ECO:0000313" key="4">
    <source>
        <dbReference type="Proteomes" id="UP000324252"/>
    </source>
</evidence>
<dbReference type="PANTHER" id="PTHR48081">
    <property type="entry name" value="AB HYDROLASE SUPERFAMILY PROTEIN C4A8.06C"/>
    <property type="match status" value="1"/>
</dbReference>
<dbReference type="AlphaFoldDB" id="A0A1H0HSS0"/>
<dbReference type="GO" id="GO:0016787">
    <property type="term" value="F:hydrolase activity"/>
    <property type="evidence" value="ECO:0007669"/>
    <property type="project" value="UniProtKB-KW"/>
</dbReference>
<feature type="domain" description="BD-FAE-like" evidence="2">
    <location>
        <begin position="68"/>
        <end position="166"/>
    </location>
</feature>
<dbReference type="PANTHER" id="PTHR48081:SF33">
    <property type="entry name" value="KYNURENINE FORMAMIDASE"/>
    <property type="match status" value="1"/>
</dbReference>
<accession>A0A1H0HSS0</accession>
<proteinExistence type="predicted"/>
<evidence type="ECO:0000259" key="2">
    <source>
        <dbReference type="Pfam" id="PF20434"/>
    </source>
</evidence>
<evidence type="ECO:0000256" key="1">
    <source>
        <dbReference type="ARBA" id="ARBA00022801"/>
    </source>
</evidence>
<name>A0A1H0HSS0_9RHOB</name>
<protein>
    <submittedName>
        <fullName evidence="3">Arylformamidase</fullName>
    </submittedName>
</protein>
<sequence>MTFDSDLGRAQIDMDYDARATVSEAEFAAIIADYLRYSDQAADLFMEREGIVYDPCGERMDLLGAGGTNRPAVIFIHGGYWRALSRQHSRFLAPMLAAHGIATLVPDYRLAPDATLPEIIRQMRAALAHAWHGAKGLGIDQSRIYAVGSSAGGHLAACLAAGGWQREYDLPEQALAGCMPVSGLFDLAPIARSLPQDWLNLSGDDIQATSPLRHIPQQGCPMVVALAETEAAGFKRQSQAYADAWSAAGHPTRHMVVGGRNHFDVVLDLCGDQSVLSRALLGLAGVG</sequence>
<gene>
    <name evidence="3" type="ORF">SAMN05444142_104302</name>
</gene>
<dbReference type="Gene3D" id="3.40.50.1820">
    <property type="entry name" value="alpha/beta hydrolase"/>
    <property type="match status" value="1"/>
</dbReference>
<keyword evidence="4" id="KW-1185">Reference proteome</keyword>
<dbReference type="EMBL" id="FQZZ01000004">
    <property type="protein sequence ID" value="SHK31639.1"/>
    <property type="molecule type" value="Genomic_DNA"/>
</dbReference>
<dbReference type="Pfam" id="PF20434">
    <property type="entry name" value="BD-FAE"/>
    <property type="match status" value="1"/>
</dbReference>
<dbReference type="RefSeq" id="WP_149788312.1">
    <property type="nucleotide sequence ID" value="NZ_FNIO01000004.1"/>
</dbReference>
<dbReference type="InterPro" id="IPR050300">
    <property type="entry name" value="GDXG_lipolytic_enzyme"/>
</dbReference>
<organism evidence="3 4">
    <name type="scientific">Lutimaribacter pacificus</name>
    <dbReference type="NCBI Taxonomy" id="391948"/>
    <lineage>
        <taxon>Bacteria</taxon>
        <taxon>Pseudomonadati</taxon>
        <taxon>Pseudomonadota</taxon>
        <taxon>Alphaproteobacteria</taxon>
        <taxon>Rhodobacterales</taxon>
        <taxon>Roseobacteraceae</taxon>
        <taxon>Lutimaribacter</taxon>
    </lineage>
</organism>
<dbReference type="SUPFAM" id="SSF53474">
    <property type="entry name" value="alpha/beta-Hydrolases"/>
    <property type="match status" value="1"/>
</dbReference>
<reference evidence="3 4" key="1">
    <citation type="submission" date="2016-11" db="EMBL/GenBank/DDBJ databases">
        <authorList>
            <person name="Varghese N."/>
            <person name="Submissions S."/>
        </authorList>
    </citation>
    <scope>NUCLEOTIDE SEQUENCE [LARGE SCALE GENOMIC DNA]</scope>
    <source>
        <strain evidence="3 4">DSM 29620</strain>
    </source>
</reference>
<dbReference type="OrthoDB" id="9771666at2"/>
<evidence type="ECO:0000313" key="3">
    <source>
        <dbReference type="EMBL" id="SHK31639.1"/>
    </source>
</evidence>